<organism evidence="1">
    <name type="scientific">hydrothermal vent metagenome</name>
    <dbReference type="NCBI Taxonomy" id="652676"/>
    <lineage>
        <taxon>unclassified sequences</taxon>
        <taxon>metagenomes</taxon>
        <taxon>ecological metagenomes</taxon>
    </lineage>
</organism>
<protein>
    <submittedName>
        <fullName evidence="1">Uncharacterized protein</fullName>
    </submittedName>
</protein>
<gene>
    <name evidence="1" type="ORF">MGWOODY_XGa2669</name>
</gene>
<name>A0A160TTL4_9ZZZZ</name>
<proteinExistence type="predicted"/>
<accession>A0A160TTL4</accession>
<evidence type="ECO:0000313" key="1">
    <source>
        <dbReference type="EMBL" id="CUS51235.1"/>
    </source>
</evidence>
<dbReference type="AlphaFoldDB" id="A0A160TTL4"/>
<reference evidence="1" key="1">
    <citation type="submission" date="2015-10" db="EMBL/GenBank/DDBJ databases">
        <authorList>
            <person name="Gilbert D.G."/>
        </authorList>
    </citation>
    <scope>NUCLEOTIDE SEQUENCE</scope>
</reference>
<sequence length="45" mass="5189">MREHKKEFAISLLHGCRNREFIGLLTELPIPQTAPNISSPFHIFV</sequence>
<dbReference type="EMBL" id="CZRL01000057">
    <property type="protein sequence ID" value="CUS51235.1"/>
    <property type="molecule type" value="Genomic_DNA"/>
</dbReference>